<dbReference type="InterPro" id="IPR029063">
    <property type="entry name" value="SAM-dependent_MTases_sf"/>
</dbReference>
<evidence type="ECO:0000256" key="1">
    <source>
        <dbReference type="ARBA" id="ARBA00022603"/>
    </source>
</evidence>
<dbReference type="PANTHER" id="PTHR13370">
    <property type="entry name" value="RNA METHYLASE-RELATED"/>
    <property type="match status" value="1"/>
</dbReference>
<dbReference type="InterPro" id="IPR002941">
    <property type="entry name" value="DNA_methylase_N4/N6"/>
</dbReference>
<dbReference type="AlphaFoldDB" id="A0A0F8YR24"/>
<dbReference type="GO" id="GO:0008170">
    <property type="term" value="F:N-methyltransferase activity"/>
    <property type="evidence" value="ECO:0007669"/>
    <property type="project" value="InterPro"/>
</dbReference>
<dbReference type="PRINTS" id="PR00508">
    <property type="entry name" value="S21N4MTFRASE"/>
</dbReference>
<dbReference type="Pfam" id="PF01555">
    <property type="entry name" value="N6_N4_Mtase"/>
    <property type="match status" value="1"/>
</dbReference>
<dbReference type="EMBL" id="LAZR01068008">
    <property type="protein sequence ID" value="KKK50471.1"/>
    <property type="molecule type" value="Genomic_DNA"/>
</dbReference>
<dbReference type="GO" id="GO:0032259">
    <property type="term" value="P:methylation"/>
    <property type="evidence" value="ECO:0007669"/>
    <property type="project" value="UniProtKB-KW"/>
</dbReference>
<feature type="domain" description="DNA methylase N-4/N-6" evidence="3">
    <location>
        <begin position="6"/>
        <end position="243"/>
    </location>
</feature>
<dbReference type="GO" id="GO:0005737">
    <property type="term" value="C:cytoplasm"/>
    <property type="evidence" value="ECO:0007669"/>
    <property type="project" value="TreeGrafter"/>
</dbReference>
<dbReference type="InterPro" id="IPR001091">
    <property type="entry name" value="RM_Methyltransferase"/>
</dbReference>
<dbReference type="GO" id="GO:0009007">
    <property type="term" value="F:site-specific DNA-methyltransferase (adenine-specific) activity"/>
    <property type="evidence" value="ECO:0007669"/>
    <property type="project" value="TreeGrafter"/>
</dbReference>
<keyword evidence="1" id="KW-0489">Methyltransferase</keyword>
<accession>A0A0F8YR24</accession>
<organism evidence="4">
    <name type="scientific">marine sediment metagenome</name>
    <dbReference type="NCBI Taxonomy" id="412755"/>
    <lineage>
        <taxon>unclassified sequences</taxon>
        <taxon>metagenomes</taxon>
        <taxon>ecological metagenomes</taxon>
    </lineage>
</organism>
<reference evidence="4" key="1">
    <citation type="journal article" date="2015" name="Nature">
        <title>Complex archaea that bridge the gap between prokaryotes and eukaryotes.</title>
        <authorList>
            <person name="Spang A."/>
            <person name="Saw J.H."/>
            <person name="Jorgensen S.L."/>
            <person name="Zaremba-Niedzwiedzka K."/>
            <person name="Martijn J."/>
            <person name="Lind A.E."/>
            <person name="van Eijk R."/>
            <person name="Schleper C."/>
            <person name="Guy L."/>
            <person name="Ettema T.J."/>
        </authorList>
    </citation>
    <scope>NUCLEOTIDE SEQUENCE</scope>
</reference>
<sequence length="250" mass="27194">GWGTALKPAHEPIVVARKPLSEKNVASNVLKWETGGIDVDGCRVVSNDLDGAKREHHGVVYEGVHEGYQRPNKSSYTHKTDWHPAPQGRWPANVILECTCEEVIEGKPAPATLRHNRNTPTLLEKGFEGKPQDIWGQGKDVGAVHTDPDCPCYMLDEQSGDSGGASRFFYQAKASRRERGDGNSHPTCKPIALMEYLIKLVSRPGSIILDPLCGSGSTLIAAKKLGRVAIGIDSEEAYCEIAANRLSQTV</sequence>
<protein>
    <recommendedName>
        <fullName evidence="3">DNA methylase N-4/N-6 domain-containing protein</fullName>
    </recommendedName>
</protein>
<comment type="caution">
    <text evidence="4">The sequence shown here is derived from an EMBL/GenBank/DDBJ whole genome shotgun (WGS) entry which is preliminary data.</text>
</comment>
<gene>
    <name evidence="4" type="ORF">LCGC14_3124680</name>
</gene>
<feature type="non-terminal residue" evidence="4">
    <location>
        <position position="1"/>
    </location>
</feature>
<dbReference type="GO" id="GO:0003677">
    <property type="term" value="F:DNA binding"/>
    <property type="evidence" value="ECO:0007669"/>
    <property type="project" value="InterPro"/>
</dbReference>
<evidence type="ECO:0000313" key="4">
    <source>
        <dbReference type="EMBL" id="KKK50471.1"/>
    </source>
</evidence>
<evidence type="ECO:0000259" key="3">
    <source>
        <dbReference type="Pfam" id="PF01555"/>
    </source>
</evidence>
<dbReference type="PANTHER" id="PTHR13370:SF3">
    <property type="entry name" value="TRNA (GUANINE(10)-N2)-METHYLTRANSFERASE HOMOLOG"/>
    <property type="match status" value="1"/>
</dbReference>
<dbReference type="Gene3D" id="3.40.50.150">
    <property type="entry name" value="Vaccinia Virus protein VP39"/>
    <property type="match status" value="1"/>
</dbReference>
<dbReference type="SUPFAM" id="SSF53335">
    <property type="entry name" value="S-adenosyl-L-methionine-dependent methyltransferases"/>
    <property type="match status" value="1"/>
</dbReference>
<evidence type="ECO:0000256" key="2">
    <source>
        <dbReference type="ARBA" id="ARBA00022679"/>
    </source>
</evidence>
<name>A0A0F8YR24_9ZZZZ</name>
<keyword evidence="2" id="KW-0808">Transferase</keyword>
<proteinExistence type="predicted"/>